<dbReference type="OrthoDB" id="9781560at2"/>
<evidence type="ECO:0000256" key="2">
    <source>
        <dbReference type="ARBA" id="ARBA00025626"/>
    </source>
</evidence>
<dbReference type="InterPro" id="IPR010154">
    <property type="entry name" value="CRISPR-assoc_Cas7/Cst2/DevR"/>
</dbReference>
<proteinExistence type="predicted"/>
<evidence type="ECO:0000256" key="1">
    <source>
        <dbReference type="ARBA" id="ARBA00023118"/>
    </source>
</evidence>
<keyword evidence="4" id="KW-1185">Reference proteome</keyword>
<protein>
    <submittedName>
        <fullName evidence="3">CRISPR-associated protein Cst2</fullName>
    </submittedName>
</protein>
<keyword evidence="1" id="KW-0051">Antiviral defense</keyword>
<gene>
    <name evidence="3" type="ORF">SAMN06269117_10145</name>
</gene>
<dbReference type="InterPro" id="IPR013414">
    <property type="entry name" value="Cas7/Cst2/DevR_sub_I-B/Tneap"/>
</dbReference>
<dbReference type="Pfam" id="PF01905">
    <property type="entry name" value="DevR"/>
    <property type="match status" value="1"/>
</dbReference>
<comment type="function">
    <text evidence="2">CRISPR (clustered regularly interspaced short palindromic repeat) is an adaptive immune system that provides protection against mobile genetic elements (viruses, transposable elements and conjugative plasmids). CRISPR clusters contain spacers, sequences complementary to antecedent mobile elements, and target invading nucleic acids. CRISPR clusters are transcribed and processed into CRISPR RNA (crRNA).</text>
</comment>
<dbReference type="NCBIfam" id="TIGR02585">
    <property type="entry name" value="cas_Cst2_DevR"/>
    <property type="match status" value="1"/>
</dbReference>
<evidence type="ECO:0000313" key="4">
    <source>
        <dbReference type="Proteomes" id="UP000317315"/>
    </source>
</evidence>
<sequence length="312" mass="35759">MVNLQPKGLTVSVIFEAMSLNYGEGVGNISELKKLSRSGELLSYESRQAIRYDIYRMLKELFSVDSGKEEPLTAEQDVVQFKPEANIKDYVEADLFGYMKTEKDRGALTRPAVVRITPAISLEPMFLDVEFGINLKFAQRAGTTPNPFQFEHHLSLYSYTVTIELDRVGEDPNDNISLEPSEKARRVNMVLDVLKVLNRNIKGRMENLNPLFSIGGVYNVKNPFFLGRLKVRYNREMRKYLLETSIISSVLDMSFNGKKVKDNSYIGIVDGYWENEEEIKELLPEKVLNVNDFFETLKNQVNQYYGVKSETS</sequence>
<reference evidence="3 4" key="1">
    <citation type="submission" date="2017-05" db="EMBL/GenBank/DDBJ databases">
        <authorList>
            <person name="Varghese N."/>
            <person name="Submissions S."/>
        </authorList>
    </citation>
    <scope>NUCLEOTIDE SEQUENCE [LARGE SCALE GENOMIC DNA]</scope>
    <source>
        <strain evidence="3 4">DSM 16304</strain>
    </source>
</reference>
<name>A0A521ABS8_9BACT</name>
<dbReference type="Proteomes" id="UP000317315">
    <property type="component" value="Unassembled WGS sequence"/>
</dbReference>
<dbReference type="CDD" id="cd09687">
    <property type="entry name" value="Cas7_I-C"/>
    <property type="match status" value="1"/>
</dbReference>
<dbReference type="EMBL" id="FXTM01000001">
    <property type="protein sequence ID" value="SMO32228.1"/>
    <property type="molecule type" value="Genomic_DNA"/>
</dbReference>
<organism evidence="3 4">
    <name type="scientific">Balnearium lithotrophicum</name>
    <dbReference type="NCBI Taxonomy" id="223788"/>
    <lineage>
        <taxon>Bacteria</taxon>
        <taxon>Pseudomonadati</taxon>
        <taxon>Aquificota</taxon>
        <taxon>Aquificia</taxon>
        <taxon>Desulfurobacteriales</taxon>
        <taxon>Desulfurobacteriaceae</taxon>
        <taxon>Balnearium</taxon>
    </lineage>
</organism>
<dbReference type="RefSeq" id="WP_142933348.1">
    <property type="nucleotide sequence ID" value="NZ_FXTM01000001.1"/>
</dbReference>
<dbReference type="GO" id="GO:0051607">
    <property type="term" value="P:defense response to virus"/>
    <property type="evidence" value="ECO:0007669"/>
    <property type="project" value="UniProtKB-KW"/>
</dbReference>
<accession>A0A521ABS8</accession>
<dbReference type="AlphaFoldDB" id="A0A521ABS8"/>
<evidence type="ECO:0000313" key="3">
    <source>
        <dbReference type="EMBL" id="SMO32228.1"/>
    </source>
</evidence>
<dbReference type="NCBIfam" id="TIGR01875">
    <property type="entry name" value="cas_MJ0381"/>
    <property type="match status" value="1"/>
</dbReference>